<dbReference type="PROSITE" id="PS50011">
    <property type="entry name" value="PROTEIN_KINASE_DOM"/>
    <property type="match status" value="1"/>
</dbReference>
<comment type="caution">
    <text evidence="7">The sequence shown here is derived from an EMBL/GenBank/DDBJ whole genome shotgun (WGS) entry which is preliminary data.</text>
</comment>
<comment type="subcellular location">
    <subcellularLocation>
        <location evidence="1">Membrane</location>
        <topology evidence="1">Single-pass membrane protein</topology>
    </subcellularLocation>
</comment>
<dbReference type="GO" id="GO:0016020">
    <property type="term" value="C:membrane"/>
    <property type="evidence" value="ECO:0007669"/>
    <property type="project" value="UniProtKB-SubCell"/>
</dbReference>
<keyword evidence="8" id="KW-1185">Reference proteome</keyword>
<proteinExistence type="predicted"/>
<feature type="domain" description="Protein kinase" evidence="6">
    <location>
        <begin position="1"/>
        <end position="113"/>
    </location>
</feature>
<accession>A0AAV8HVD2</accession>
<keyword evidence="7" id="KW-0418">Kinase</keyword>
<dbReference type="InterPro" id="IPR000719">
    <property type="entry name" value="Prot_kinase_dom"/>
</dbReference>
<dbReference type="Proteomes" id="UP001140206">
    <property type="component" value="Chromosome 1"/>
</dbReference>
<dbReference type="Gene3D" id="1.10.510.10">
    <property type="entry name" value="Transferase(Phosphotransferase) domain 1"/>
    <property type="match status" value="1"/>
</dbReference>
<evidence type="ECO:0000313" key="7">
    <source>
        <dbReference type="EMBL" id="KAJ4818883.1"/>
    </source>
</evidence>
<dbReference type="GO" id="GO:0005524">
    <property type="term" value="F:ATP binding"/>
    <property type="evidence" value="ECO:0007669"/>
    <property type="project" value="InterPro"/>
</dbReference>
<dbReference type="PANTHER" id="PTHR47974">
    <property type="entry name" value="OS07G0415500 PROTEIN"/>
    <property type="match status" value="1"/>
</dbReference>
<evidence type="ECO:0000256" key="1">
    <source>
        <dbReference type="ARBA" id="ARBA00004167"/>
    </source>
</evidence>
<dbReference type="SUPFAM" id="SSF56112">
    <property type="entry name" value="Protein kinase-like (PK-like)"/>
    <property type="match status" value="1"/>
</dbReference>
<evidence type="ECO:0000256" key="4">
    <source>
        <dbReference type="ARBA" id="ARBA00022989"/>
    </source>
</evidence>
<keyword evidence="4" id="KW-1133">Transmembrane helix</keyword>
<dbReference type="PANTHER" id="PTHR47974:SF19">
    <property type="entry name" value="RECEPTOR-LIKE SERINE_THREONINE-PROTEIN KINASE"/>
    <property type="match status" value="1"/>
</dbReference>
<dbReference type="AlphaFoldDB" id="A0AAV8HVD2"/>
<protein>
    <submittedName>
        <fullName evidence="7">Serine/threonine-protein kinase</fullName>
    </submittedName>
</protein>
<evidence type="ECO:0000259" key="6">
    <source>
        <dbReference type="PROSITE" id="PS50011"/>
    </source>
</evidence>
<dbReference type="EMBL" id="JAMFTS010000001">
    <property type="protein sequence ID" value="KAJ4818883.1"/>
    <property type="molecule type" value="Genomic_DNA"/>
</dbReference>
<keyword evidence="3" id="KW-0732">Signal</keyword>
<organism evidence="7 8">
    <name type="scientific">Rhynchospora pubera</name>
    <dbReference type="NCBI Taxonomy" id="906938"/>
    <lineage>
        <taxon>Eukaryota</taxon>
        <taxon>Viridiplantae</taxon>
        <taxon>Streptophyta</taxon>
        <taxon>Embryophyta</taxon>
        <taxon>Tracheophyta</taxon>
        <taxon>Spermatophyta</taxon>
        <taxon>Magnoliopsida</taxon>
        <taxon>Liliopsida</taxon>
        <taxon>Poales</taxon>
        <taxon>Cyperaceae</taxon>
        <taxon>Cyperoideae</taxon>
        <taxon>Rhynchosporeae</taxon>
        <taxon>Rhynchospora</taxon>
    </lineage>
</organism>
<keyword evidence="5" id="KW-0472">Membrane</keyword>
<gene>
    <name evidence="7" type="ORF">LUZ62_031449</name>
</gene>
<sequence length="113" mass="12735">MRNVDIIVDFGLAKLLEREFSRVLTSTRGTIGYLAPEWIARSVITTKVGVYSYGMMLFEIISEDELEEEGNLYFFPIFAANKLVGGDIHCLLDLITDADCNLEELERALKVAL</sequence>
<dbReference type="GO" id="GO:0004672">
    <property type="term" value="F:protein kinase activity"/>
    <property type="evidence" value="ECO:0007669"/>
    <property type="project" value="InterPro"/>
</dbReference>
<evidence type="ECO:0000256" key="2">
    <source>
        <dbReference type="ARBA" id="ARBA00022692"/>
    </source>
</evidence>
<name>A0AAV8HVD2_9POAL</name>
<reference evidence="7" key="1">
    <citation type="submission" date="2022-08" db="EMBL/GenBank/DDBJ databases">
        <authorList>
            <person name="Marques A."/>
        </authorList>
    </citation>
    <scope>NUCLEOTIDE SEQUENCE</scope>
    <source>
        <strain evidence="7">RhyPub2mFocal</strain>
        <tissue evidence="7">Leaves</tissue>
    </source>
</reference>
<evidence type="ECO:0000256" key="5">
    <source>
        <dbReference type="ARBA" id="ARBA00023136"/>
    </source>
</evidence>
<dbReference type="Pfam" id="PF00069">
    <property type="entry name" value="Pkinase"/>
    <property type="match status" value="1"/>
</dbReference>
<dbReference type="InterPro" id="IPR011009">
    <property type="entry name" value="Kinase-like_dom_sf"/>
</dbReference>
<evidence type="ECO:0000313" key="8">
    <source>
        <dbReference type="Proteomes" id="UP001140206"/>
    </source>
</evidence>
<keyword evidence="2" id="KW-0812">Transmembrane</keyword>
<evidence type="ECO:0000256" key="3">
    <source>
        <dbReference type="ARBA" id="ARBA00022729"/>
    </source>
</evidence>
<keyword evidence="7" id="KW-0808">Transferase</keyword>